<dbReference type="GO" id="GO:0033554">
    <property type="term" value="P:cellular response to stress"/>
    <property type="evidence" value="ECO:0007669"/>
    <property type="project" value="TreeGrafter"/>
</dbReference>
<dbReference type="InterPro" id="IPR024706">
    <property type="entry name" value="Peroxiredoxin_AhpC-typ"/>
</dbReference>
<evidence type="ECO:0000256" key="3">
    <source>
        <dbReference type="ARBA" id="ARBA00022490"/>
    </source>
</evidence>
<proteinExistence type="inferred from homology"/>
<comment type="similarity">
    <text evidence="2">Belongs to the peroxiredoxin family. AhpC/Prx1 subfamily.</text>
</comment>
<dbReference type="Pfam" id="PF10417">
    <property type="entry name" value="1-cysPrx_C"/>
    <property type="match status" value="1"/>
</dbReference>
<evidence type="ECO:0000256" key="7">
    <source>
        <dbReference type="ARBA" id="ARBA00023284"/>
    </source>
</evidence>
<evidence type="ECO:0000256" key="2">
    <source>
        <dbReference type="ARBA" id="ARBA00009796"/>
    </source>
</evidence>
<dbReference type="GO" id="GO:0008379">
    <property type="term" value="F:thioredoxin peroxidase activity"/>
    <property type="evidence" value="ECO:0007669"/>
    <property type="project" value="TreeGrafter"/>
</dbReference>
<dbReference type="PIRSF" id="PIRSF000239">
    <property type="entry name" value="AHPC"/>
    <property type="match status" value="1"/>
</dbReference>
<dbReference type="Gene3D" id="3.40.30.10">
    <property type="entry name" value="Glutaredoxin"/>
    <property type="match status" value="1"/>
</dbReference>
<dbReference type="AlphaFoldDB" id="A0A2Z4GH04"/>
<dbReference type="InterPro" id="IPR019479">
    <property type="entry name" value="Peroxiredoxin_C"/>
</dbReference>
<feature type="active site" description="Cysteine sulfenic acid (-SOH) intermediate; for peroxidase activity" evidence="10">
    <location>
        <position position="50"/>
    </location>
</feature>
<comment type="function">
    <text evidence="9">Thiol-specific peroxidase that catalyzes the reduction of hydrogen peroxide and organic hydroperoxides to water and alcohols, respectively. Plays a role in cell protection against oxidative stress by detoxifying peroxides.</text>
</comment>
<evidence type="ECO:0000313" key="13">
    <source>
        <dbReference type="Proteomes" id="UP000249873"/>
    </source>
</evidence>
<gene>
    <name evidence="12" type="ORF">DJ013_19855</name>
</gene>
<evidence type="ECO:0000256" key="6">
    <source>
        <dbReference type="ARBA" id="ARBA00023157"/>
    </source>
</evidence>
<dbReference type="PANTHER" id="PTHR10681">
    <property type="entry name" value="THIOREDOXIN PEROXIDASE"/>
    <property type="match status" value="1"/>
</dbReference>
<dbReference type="InterPro" id="IPR050217">
    <property type="entry name" value="Peroxiredoxin"/>
</dbReference>
<dbReference type="EMBL" id="CP029480">
    <property type="protein sequence ID" value="AWW00305.1"/>
    <property type="molecule type" value="Genomic_DNA"/>
</dbReference>
<dbReference type="OrthoDB" id="9812811at2"/>
<name>A0A2Z4GH04_9BACT</name>
<dbReference type="KEGG" id="als:DJ013_19855"/>
<accession>A0A2Z4GH04</accession>
<dbReference type="GO" id="GO:0042744">
    <property type="term" value="P:hydrogen peroxide catabolic process"/>
    <property type="evidence" value="ECO:0007669"/>
    <property type="project" value="TreeGrafter"/>
</dbReference>
<evidence type="ECO:0000256" key="5">
    <source>
        <dbReference type="ARBA" id="ARBA00023002"/>
    </source>
</evidence>
<evidence type="ECO:0000256" key="1">
    <source>
        <dbReference type="ARBA" id="ARBA00004496"/>
    </source>
</evidence>
<comment type="subcellular location">
    <subcellularLocation>
        <location evidence="1">Cytoplasm</location>
    </subcellularLocation>
</comment>
<keyword evidence="6" id="KW-1015">Disulfide bond</keyword>
<sequence length="210" mass="23541">MSLVGKKAPIFKAIAAVEGYTLDENFSLEKYIGKNEVLLFFYPKDFTFVCPTELIAFQNKMEEFEKRGVVVVGCSTDTEQTHLAWLRTPRKQGGIQGVNYPIIADTDKTIANNFGVLGGSYQMAENGQLEFVGEPVAFRGTFLIDKEGIVRHEVVNYFPIGRSVDEELRTIDAWQFSQKYGEVCPANWQSGDDTLKESHESVSEYLSANA</sequence>
<organism evidence="12 13">
    <name type="scientific">Arcticibacterium luteifluviistationis</name>
    <dbReference type="NCBI Taxonomy" id="1784714"/>
    <lineage>
        <taxon>Bacteria</taxon>
        <taxon>Pseudomonadati</taxon>
        <taxon>Bacteroidota</taxon>
        <taxon>Cytophagia</taxon>
        <taxon>Cytophagales</taxon>
        <taxon>Leadbetterellaceae</taxon>
        <taxon>Arcticibacterium</taxon>
    </lineage>
</organism>
<dbReference type="PANTHER" id="PTHR10681:SF128">
    <property type="entry name" value="THIOREDOXIN-DEPENDENT PEROXIDE REDUCTASE, MITOCHONDRIAL"/>
    <property type="match status" value="1"/>
</dbReference>
<keyword evidence="7" id="KW-0676">Redox-active center</keyword>
<evidence type="ECO:0000313" key="12">
    <source>
        <dbReference type="EMBL" id="AWW00305.1"/>
    </source>
</evidence>
<keyword evidence="4" id="KW-0575">Peroxidase</keyword>
<dbReference type="Pfam" id="PF00578">
    <property type="entry name" value="AhpC-TSA"/>
    <property type="match status" value="1"/>
</dbReference>
<dbReference type="CDD" id="cd03015">
    <property type="entry name" value="PRX_Typ2cys"/>
    <property type="match status" value="1"/>
</dbReference>
<dbReference type="GO" id="GO:0006979">
    <property type="term" value="P:response to oxidative stress"/>
    <property type="evidence" value="ECO:0007669"/>
    <property type="project" value="TreeGrafter"/>
</dbReference>
<evidence type="ECO:0000256" key="4">
    <source>
        <dbReference type="ARBA" id="ARBA00022559"/>
    </source>
</evidence>
<reference evidence="12 13" key="1">
    <citation type="submission" date="2018-05" db="EMBL/GenBank/DDBJ databases">
        <title>Complete genome sequence of Arcticibacterium luteifluviistationis SM1504T, a cytophagaceae bacterium isolated from Arctic surface seawater.</title>
        <authorList>
            <person name="Li Y."/>
            <person name="Qin Q.-L."/>
        </authorList>
    </citation>
    <scope>NUCLEOTIDE SEQUENCE [LARGE SCALE GENOMIC DNA]</scope>
    <source>
        <strain evidence="12 13">SM1504</strain>
    </source>
</reference>
<dbReference type="GO" id="GO:0045454">
    <property type="term" value="P:cell redox homeostasis"/>
    <property type="evidence" value="ECO:0007669"/>
    <property type="project" value="TreeGrafter"/>
</dbReference>
<feature type="domain" description="Thioredoxin" evidence="11">
    <location>
        <begin position="2"/>
        <end position="176"/>
    </location>
</feature>
<keyword evidence="13" id="KW-1185">Reference proteome</keyword>
<evidence type="ECO:0000256" key="10">
    <source>
        <dbReference type="PIRSR" id="PIRSR000239-1"/>
    </source>
</evidence>
<dbReference type="InterPro" id="IPR036249">
    <property type="entry name" value="Thioredoxin-like_sf"/>
</dbReference>
<evidence type="ECO:0000256" key="9">
    <source>
        <dbReference type="ARBA" id="ARBA00037420"/>
    </source>
</evidence>
<keyword evidence="3" id="KW-0963">Cytoplasm</keyword>
<evidence type="ECO:0000256" key="8">
    <source>
        <dbReference type="ARBA" id="ARBA00032824"/>
    </source>
</evidence>
<dbReference type="GO" id="GO:0005829">
    <property type="term" value="C:cytosol"/>
    <property type="evidence" value="ECO:0007669"/>
    <property type="project" value="TreeGrafter"/>
</dbReference>
<dbReference type="SUPFAM" id="SSF52833">
    <property type="entry name" value="Thioredoxin-like"/>
    <property type="match status" value="1"/>
</dbReference>
<evidence type="ECO:0000259" key="11">
    <source>
        <dbReference type="PROSITE" id="PS51352"/>
    </source>
</evidence>
<dbReference type="FunFam" id="3.40.30.10:FF:000002">
    <property type="entry name" value="Alkyl hydroperoxide reductase C"/>
    <property type="match status" value="1"/>
</dbReference>
<protein>
    <recommendedName>
        <fullName evidence="8">Thioredoxin peroxidase</fullName>
    </recommendedName>
</protein>
<dbReference type="InterPro" id="IPR000866">
    <property type="entry name" value="AhpC/TSA"/>
</dbReference>
<dbReference type="InterPro" id="IPR013766">
    <property type="entry name" value="Thioredoxin_domain"/>
</dbReference>
<dbReference type="Proteomes" id="UP000249873">
    <property type="component" value="Chromosome"/>
</dbReference>
<dbReference type="RefSeq" id="WP_111373672.1">
    <property type="nucleotide sequence ID" value="NZ_CP029480.1"/>
</dbReference>
<dbReference type="PROSITE" id="PS51352">
    <property type="entry name" value="THIOREDOXIN_2"/>
    <property type="match status" value="1"/>
</dbReference>
<keyword evidence="5" id="KW-0560">Oxidoreductase</keyword>